<feature type="transmembrane region" description="Helical" evidence="1">
    <location>
        <begin position="107"/>
        <end position="127"/>
    </location>
</feature>
<dbReference type="CDD" id="cd03395">
    <property type="entry name" value="PAP2_like_4"/>
    <property type="match status" value="1"/>
</dbReference>
<dbReference type="Pfam" id="PF01569">
    <property type="entry name" value="PAP2"/>
    <property type="match status" value="1"/>
</dbReference>
<dbReference type="STRING" id="1605367.AFM12_05480"/>
<keyword evidence="1" id="KW-0472">Membrane</keyword>
<comment type="caution">
    <text evidence="3">The sequence shown here is derived from an EMBL/GenBank/DDBJ whole genome shotgun (WGS) entry which is preliminary data.</text>
</comment>
<name>A0A0N8HAF2_9BACT</name>
<sequence length="187" mass="21207">MESLGHIDLELFRILNGLHSPFFDTLMSWITARLTWVPLYLFIIFYLIKSFGWKQGGVYILYLIAVVSLADHVTSGWMKPAFERLRPCQNQSLSDWIHVVGGCGGKYGFASSHAANSFALACGLCMILTSKKWLWWAMFIWAIIVSYSRIYVGVHYPGDVIAGAFIGIFISLLLNYLLTTTKLKNRL</sequence>
<dbReference type="PANTHER" id="PTHR14969:SF13">
    <property type="entry name" value="AT30094P"/>
    <property type="match status" value="1"/>
</dbReference>
<dbReference type="EMBL" id="LGTQ01000005">
    <property type="protein sequence ID" value="KPM50004.1"/>
    <property type="molecule type" value="Genomic_DNA"/>
</dbReference>
<dbReference type="OrthoDB" id="9789113at2"/>
<feature type="transmembrane region" description="Helical" evidence="1">
    <location>
        <begin position="59"/>
        <end position="78"/>
    </location>
</feature>
<feature type="transmembrane region" description="Helical" evidence="1">
    <location>
        <begin position="134"/>
        <end position="154"/>
    </location>
</feature>
<dbReference type="InterPro" id="IPR000326">
    <property type="entry name" value="PAP2/HPO"/>
</dbReference>
<keyword evidence="4" id="KW-1185">Reference proteome</keyword>
<evidence type="ECO:0000313" key="3">
    <source>
        <dbReference type="EMBL" id="KPM50004.1"/>
    </source>
</evidence>
<organism evidence="3 4">
    <name type="scientific">Jiulongibacter sediminis</name>
    <dbReference type="NCBI Taxonomy" id="1605367"/>
    <lineage>
        <taxon>Bacteria</taxon>
        <taxon>Pseudomonadati</taxon>
        <taxon>Bacteroidota</taxon>
        <taxon>Cytophagia</taxon>
        <taxon>Cytophagales</taxon>
        <taxon>Leadbetterellaceae</taxon>
        <taxon>Jiulongibacter</taxon>
    </lineage>
</organism>
<dbReference type="PANTHER" id="PTHR14969">
    <property type="entry name" value="SPHINGOSINE-1-PHOSPHATE PHOSPHOHYDROLASE"/>
    <property type="match status" value="1"/>
</dbReference>
<dbReference type="AlphaFoldDB" id="A0A0N8HAF2"/>
<dbReference type="InterPro" id="IPR036938">
    <property type="entry name" value="PAP2/HPO_sf"/>
</dbReference>
<feature type="transmembrane region" description="Helical" evidence="1">
    <location>
        <begin position="160"/>
        <end position="178"/>
    </location>
</feature>
<evidence type="ECO:0000313" key="4">
    <source>
        <dbReference type="Proteomes" id="UP000050454"/>
    </source>
</evidence>
<protein>
    <recommendedName>
        <fullName evidence="2">Phosphatidic acid phosphatase type 2/haloperoxidase domain-containing protein</fullName>
    </recommendedName>
</protein>
<dbReference type="Proteomes" id="UP000050454">
    <property type="component" value="Unassembled WGS sequence"/>
</dbReference>
<evidence type="ECO:0000259" key="2">
    <source>
        <dbReference type="SMART" id="SM00014"/>
    </source>
</evidence>
<feature type="domain" description="Phosphatidic acid phosphatase type 2/haloperoxidase" evidence="2">
    <location>
        <begin position="59"/>
        <end position="175"/>
    </location>
</feature>
<gene>
    <name evidence="3" type="ORF">AFM12_05480</name>
</gene>
<feature type="transmembrane region" description="Helical" evidence="1">
    <location>
        <begin position="26"/>
        <end position="47"/>
    </location>
</feature>
<accession>A0A0N8HAF2</accession>
<keyword evidence="1" id="KW-1133">Transmembrane helix</keyword>
<dbReference type="SUPFAM" id="SSF48317">
    <property type="entry name" value="Acid phosphatase/Vanadium-dependent haloperoxidase"/>
    <property type="match status" value="1"/>
</dbReference>
<proteinExistence type="predicted"/>
<dbReference type="Gene3D" id="1.20.144.10">
    <property type="entry name" value="Phosphatidic acid phosphatase type 2/haloperoxidase"/>
    <property type="match status" value="1"/>
</dbReference>
<dbReference type="SMART" id="SM00014">
    <property type="entry name" value="acidPPc"/>
    <property type="match status" value="1"/>
</dbReference>
<dbReference type="RefSeq" id="WP_055144748.1">
    <property type="nucleotide sequence ID" value="NZ_JXSZ01000005.1"/>
</dbReference>
<keyword evidence="1" id="KW-0812">Transmembrane</keyword>
<reference evidence="3 4" key="1">
    <citation type="submission" date="2015-07" db="EMBL/GenBank/DDBJ databases">
        <title>The draft genome sequence of Leadbetterella sp. JN14-9.</title>
        <authorList>
            <person name="Liu Y."/>
            <person name="Du J."/>
            <person name="Shao Z."/>
        </authorList>
    </citation>
    <scope>NUCLEOTIDE SEQUENCE [LARGE SCALE GENOMIC DNA]</scope>
    <source>
        <strain evidence="3 4">JN14-9</strain>
    </source>
</reference>
<evidence type="ECO:0000256" key="1">
    <source>
        <dbReference type="SAM" id="Phobius"/>
    </source>
</evidence>